<dbReference type="AlphaFoldDB" id="A0A292Q5C6"/>
<dbReference type="Proteomes" id="UP001412239">
    <property type="component" value="Unassembled WGS sequence"/>
</dbReference>
<feature type="region of interest" description="Disordered" evidence="1">
    <location>
        <begin position="137"/>
        <end position="215"/>
    </location>
</feature>
<reference evidence="2" key="1">
    <citation type="submission" date="2015-10" db="EMBL/GenBank/DDBJ databases">
        <authorList>
            <person name="Regsiter A."/>
            <person name="william w."/>
        </authorList>
    </citation>
    <scope>NUCLEOTIDE SEQUENCE</scope>
    <source>
        <strain evidence="2">Montdore</strain>
    </source>
</reference>
<protein>
    <submittedName>
        <fullName evidence="2">Uncharacterized protein</fullName>
    </submittedName>
</protein>
<evidence type="ECO:0000313" key="3">
    <source>
        <dbReference type="Proteomes" id="UP001412239"/>
    </source>
</evidence>
<gene>
    <name evidence="2" type="ORF">GSTUAT00001019001</name>
</gene>
<keyword evidence="3" id="KW-1185">Reference proteome</keyword>
<organism evidence="2 3">
    <name type="scientific">Tuber aestivum</name>
    <name type="common">summer truffle</name>
    <dbReference type="NCBI Taxonomy" id="59557"/>
    <lineage>
        <taxon>Eukaryota</taxon>
        <taxon>Fungi</taxon>
        <taxon>Dikarya</taxon>
        <taxon>Ascomycota</taxon>
        <taxon>Pezizomycotina</taxon>
        <taxon>Pezizomycetes</taxon>
        <taxon>Pezizales</taxon>
        <taxon>Tuberaceae</taxon>
        <taxon>Tuber</taxon>
    </lineage>
</organism>
<sequence length="274" mass="30115">MPTRVIIRSDHERLYHEYPLYCPIYECRSFIPQARIDSQGVRTCIRCAAKSCCFCGKLGVHASHLNCPVVIHMMEQSFHDEDLADLYRAMGRSGGRGGIEGSANGDEHVGATTLFRLSIALGDGLASAADAMINSSTQASPEDLGGIETTDPPNRLPRDPYRVNSTRATRPMPITTIPTGASPTAPASPASGSDLRTQVESSPAAPPIAPTNTTAADIDMYHGGLRARLPESLRRQMPDQDQFEVQRNRHRFAFLRRVRQREYRRVVGSGFTHP</sequence>
<accession>A0A292Q5C6</accession>
<feature type="compositionally biased region" description="Low complexity" evidence="1">
    <location>
        <begin position="173"/>
        <end position="193"/>
    </location>
</feature>
<evidence type="ECO:0000256" key="1">
    <source>
        <dbReference type="SAM" id="MobiDB-lite"/>
    </source>
</evidence>
<evidence type="ECO:0000313" key="2">
    <source>
        <dbReference type="EMBL" id="CUS14949.1"/>
    </source>
</evidence>
<proteinExistence type="predicted"/>
<dbReference type="EMBL" id="LN890954">
    <property type="protein sequence ID" value="CUS14949.1"/>
    <property type="molecule type" value="Genomic_DNA"/>
</dbReference>
<name>A0A292Q5C6_9PEZI</name>